<organism evidence="3">
    <name type="scientific">Mucochytrium quahogii</name>
    <dbReference type="NCBI Taxonomy" id="96639"/>
    <lineage>
        <taxon>Eukaryota</taxon>
        <taxon>Sar</taxon>
        <taxon>Stramenopiles</taxon>
        <taxon>Bigyra</taxon>
        <taxon>Labyrinthulomycetes</taxon>
        <taxon>Thraustochytrida</taxon>
        <taxon>Thraustochytriidae</taxon>
        <taxon>Mucochytrium</taxon>
    </lineage>
</organism>
<gene>
    <name evidence="3" type="ORF">QSP1433_LOCUS5303</name>
    <name evidence="4" type="ORF">QSP1433_LOCUS5304</name>
</gene>
<dbReference type="InterPro" id="IPR036457">
    <property type="entry name" value="PPM-type-like_dom_sf"/>
</dbReference>
<dbReference type="InterPro" id="IPR001932">
    <property type="entry name" value="PPM-type_phosphatase-like_dom"/>
</dbReference>
<dbReference type="SMART" id="SM00332">
    <property type="entry name" value="PP2Cc"/>
    <property type="match status" value="1"/>
</dbReference>
<dbReference type="InterPro" id="IPR015655">
    <property type="entry name" value="PP2C"/>
</dbReference>
<dbReference type="InterPro" id="IPR008271">
    <property type="entry name" value="Ser/Thr_kinase_AS"/>
</dbReference>
<dbReference type="Pfam" id="PF00481">
    <property type="entry name" value="PP2C"/>
    <property type="match status" value="1"/>
</dbReference>
<sequence>MVRAMEELTTLEGLELGPQIHKSNENVCFLGKFNGVPVVVKRVIVSRVDSLQKFEDEVKLLSRPELSGAACVPLAVVRAAPHYSIVLPFMPNGSLSTIMTRCELPVELIVCFALDAARALKTVHDLGYVHRDIKSANVLVGEDWRAWLTDFGSAELKAEFHDDGGIVRRAADTSNMIQPSGGFHKKNLDGTTLGYSAPEVLRNNPSVQASDIYGLGMTIAEMLTGTPPYVGMEKEDADMHTVMDASYSEHALIVAITIDHLRPGLVSVSEREGMPMALIDLVREMWVHDMHARPTCEQVVSRLEEIARSMNINTDFGEARAALAKGICSTKIEELVDEPAEQPVQASTPKAHVVHDVPVIPIDVDDVNMELDDASEQVGRHVAANYDVLVGSFATSGKRGADKMEDRHSVSHYSLGDLKSNGVMTVCTIFDGHGGAACADFANKNLGRQIGNALATSPLASEEERHRLVTSAFVAVDLGFRNGPSADKSGCTAMATVCWQPEKKAHPEKVHFMFANAGDCRAVLCRSQDGKDTAVRLTNDHNAACPNEQARIKKQGGNVVVTRDGKHRVQGHIQVTRALGDAAMKPFGVCAEPEISEYELDVSKGDEYIIIATDGVWDTLTDQDAVACVRNTAKECGLAAKRIGSEALARGSTDNISVAVFFLRKFNQHEDVVYMSKR</sequence>
<dbReference type="GO" id="GO:0004672">
    <property type="term" value="F:protein kinase activity"/>
    <property type="evidence" value="ECO:0007669"/>
    <property type="project" value="InterPro"/>
</dbReference>
<evidence type="ECO:0008006" key="5">
    <source>
        <dbReference type="Google" id="ProtNLM"/>
    </source>
</evidence>
<dbReference type="PROSITE" id="PS50011">
    <property type="entry name" value="PROTEIN_KINASE_DOM"/>
    <property type="match status" value="1"/>
</dbReference>
<evidence type="ECO:0000313" key="4">
    <source>
        <dbReference type="EMBL" id="CAD9676055.1"/>
    </source>
</evidence>
<evidence type="ECO:0000313" key="3">
    <source>
        <dbReference type="EMBL" id="CAD9676051.1"/>
    </source>
</evidence>
<dbReference type="EMBL" id="HBHK01008519">
    <property type="protein sequence ID" value="CAD9676055.1"/>
    <property type="molecule type" value="Transcribed_RNA"/>
</dbReference>
<dbReference type="SMART" id="SM00220">
    <property type="entry name" value="S_TKc"/>
    <property type="match status" value="1"/>
</dbReference>
<evidence type="ECO:0000259" key="1">
    <source>
        <dbReference type="PROSITE" id="PS50011"/>
    </source>
</evidence>
<protein>
    <recommendedName>
        <fullName evidence="5">Serine/threonine protein kinase</fullName>
    </recommendedName>
</protein>
<dbReference type="Gene3D" id="1.10.510.10">
    <property type="entry name" value="Transferase(Phosphotransferase) domain 1"/>
    <property type="match status" value="1"/>
</dbReference>
<dbReference type="InterPro" id="IPR000719">
    <property type="entry name" value="Prot_kinase_dom"/>
</dbReference>
<evidence type="ECO:0000259" key="2">
    <source>
        <dbReference type="PROSITE" id="PS51746"/>
    </source>
</evidence>
<dbReference type="AlphaFoldDB" id="A0A7S2RN80"/>
<feature type="domain" description="PPM-type phosphatase" evidence="2">
    <location>
        <begin position="389"/>
        <end position="663"/>
    </location>
</feature>
<feature type="domain" description="Protein kinase" evidence="1">
    <location>
        <begin position="1"/>
        <end position="306"/>
    </location>
</feature>
<name>A0A7S2RN80_9STRA</name>
<dbReference type="Pfam" id="PF00069">
    <property type="entry name" value="Pkinase"/>
    <property type="match status" value="1"/>
</dbReference>
<dbReference type="PANTHER" id="PTHR47992">
    <property type="entry name" value="PROTEIN PHOSPHATASE"/>
    <property type="match status" value="1"/>
</dbReference>
<accession>A0A7S2RN80</accession>
<dbReference type="InterPro" id="IPR011009">
    <property type="entry name" value="Kinase-like_dom_sf"/>
</dbReference>
<dbReference type="SUPFAM" id="SSF56112">
    <property type="entry name" value="Protein kinase-like (PK-like)"/>
    <property type="match status" value="1"/>
</dbReference>
<dbReference type="Gene3D" id="3.60.40.10">
    <property type="entry name" value="PPM-type phosphatase domain"/>
    <property type="match status" value="1"/>
</dbReference>
<dbReference type="CDD" id="cd00143">
    <property type="entry name" value="PP2Cc"/>
    <property type="match status" value="1"/>
</dbReference>
<dbReference type="EMBL" id="HBHK01008518">
    <property type="protein sequence ID" value="CAD9676051.1"/>
    <property type="molecule type" value="Transcribed_RNA"/>
</dbReference>
<dbReference type="SUPFAM" id="SSF81606">
    <property type="entry name" value="PP2C-like"/>
    <property type="match status" value="1"/>
</dbReference>
<dbReference type="PROSITE" id="PS51746">
    <property type="entry name" value="PPM_2"/>
    <property type="match status" value="1"/>
</dbReference>
<dbReference type="GO" id="GO:0004722">
    <property type="term" value="F:protein serine/threonine phosphatase activity"/>
    <property type="evidence" value="ECO:0007669"/>
    <property type="project" value="InterPro"/>
</dbReference>
<dbReference type="GO" id="GO:0005524">
    <property type="term" value="F:ATP binding"/>
    <property type="evidence" value="ECO:0007669"/>
    <property type="project" value="InterPro"/>
</dbReference>
<dbReference type="PROSITE" id="PS00108">
    <property type="entry name" value="PROTEIN_KINASE_ST"/>
    <property type="match status" value="1"/>
</dbReference>
<proteinExistence type="predicted"/>
<reference evidence="3" key="1">
    <citation type="submission" date="2021-01" db="EMBL/GenBank/DDBJ databases">
        <authorList>
            <person name="Corre E."/>
            <person name="Pelletier E."/>
            <person name="Niang G."/>
            <person name="Scheremetjew M."/>
            <person name="Finn R."/>
            <person name="Kale V."/>
            <person name="Holt S."/>
            <person name="Cochrane G."/>
            <person name="Meng A."/>
            <person name="Brown T."/>
            <person name="Cohen L."/>
        </authorList>
    </citation>
    <scope>NUCLEOTIDE SEQUENCE</scope>
    <source>
        <strain evidence="3">NY070348D</strain>
    </source>
</reference>